<keyword evidence="4" id="KW-1133">Transmembrane helix</keyword>
<evidence type="ECO:0000313" key="9">
    <source>
        <dbReference type="Proteomes" id="UP000784880"/>
    </source>
</evidence>
<feature type="region of interest" description="Disordered" evidence="6">
    <location>
        <begin position="242"/>
        <end position="270"/>
    </location>
</feature>
<comment type="subcellular location">
    <subcellularLocation>
        <location evidence="1">Membrane</location>
        <topology evidence="1">Single-pass type I membrane protein</topology>
    </subcellularLocation>
</comment>
<feature type="compositionally biased region" description="Polar residues" evidence="6">
    <location>
        <begin position="242"/>
        <end position="266"/>
    </location>
</feature>
<evidence type="ECO:0000256" key="2">
    <source>
        <dbReference type="ARBA" id="ARBA00022692"/>
    </source>
</evidence>
<dbReference type="RefSeq" id="WP_217066124.1">
    <property type="nucleotide sequence ID" value="NZ_JAHQCS010000090.1"/>
</dbReference>
<evidence type="ECO:0000259" key="7">
    <source>
        <dbReference type="Pfam" id="PF03388"/>
    </source>
</evidence>
<evidence type="ECO:0000313" key="8">
    <source>
        <dbReference type="EMBL" id="MBU9711976.1"/>
    </source>
</evidence>
<accession>A0ABS6JE72</accession>
<feature type="domain" description="L-type lectin-like" evidence="7">
    <location>
        <begin position="45"/>
        <end position="163"/>
    </location>
</feature>
<evidence type="ECO:0000256" key="3">
    <source>
        <dbReference type="ARBA" id="ARBA00022729"/>
    </source>
</evidence>
<dbReference type="InterPro" id="IPR056573">
    <property type="entry name" value="Lectin_L-type_dom"/>
</dbReference>
<organism evidence="8 9">
    <name type="scientific">Evansella tamaricis</name>
    <dbReference type="NCBI Taxonomy" id="2069301"/>
    <lineage>
        <taxon>Bacteria</taxon>
        <taxon>Bacillati</taxon>
        <taxon>Bacillota</taxon>
        <taxon>Bacilli</taxon>
        <taxon>Bacillales</taxon>
        <taxon>Bacillaceae</taxon>
        <taxon>Evansella</taxon>
    </lineage>
</organism>
<reference evidence="8 9" key="1">
    <citation type="submission" date="2021-06" db="EMBL/GenBank/DDBJ databases">
        <title>Bacillus sp. RD4P76, an endophyte from a halophyte.</title>
        <authorList>
            <person name="Sun J.-Q."/>
        </authorList>
    </citation>
    <scope>NUCLEOTIDE SEQUENCE [LARGE SCALE GENOMIC DNA]</scope>
    <source>
        <strain evidence="8 9">CGMCC 1.15917</strain>
    </source>
</reference>
<proteinExistence type="predicted"/>
<keyword evidence="2" id="KW-0812">Transmembrane</keyword>
<dbReference type="Pfam" id="PF03388">
    <property type="entry name" value="Lectin_leg-like"/>
    <property type="match status" value="1"/>
</dbReference>
<dbReference type="Proteomes" id="UP000784880">
    <property type="component" value="Unassembled WGS sequence"/>
</dbReference>
<evidence type="ECO:0000256" key="1">
    <source>
        <dbReference type="ARBA" id="ARBA00004479"/>
    </source>
</evidence>
<keyword evidence="5" id="KW-0472">Membrane</keyword>
<name>A0ABS6JE72_9BACI</name>
<dbReference type="InterPro" id="IPR005052">
    <property type="entry name" value="Lectin_leg"/>
</dbReference>
<keyword evidence="9" id="KW-1185">Reference proteome</keyword>
<evidence type="ECO:0000256" key="6">
    <source>
        <dbReference type="SAM" id="MobiDB-lite"/>
    </source>
</evidence>
<evidence type="ECO:0000256" key="4">
    <source>
        <dbReference type="ARBA" id="ARBA00022989"/>
    </source>
</evidence>
<dbReference type="CDD" id="cd01951">
    <property type="entry name" value="lectin_L-type"/>
    <property type="match status" value="1"/>
</dbReference>
<dbReference type="EMBL" id="JAHQCS010000090">
    <property type="protein sequence ID" value="MBU9711976.1"/>
    <property type="molecule type" value="Genomic_DNA"/>
</dbReference>
<protein>
    <recommendedName>
        <fullName evidence="7">L-type lectin-like domain-containing protein</fullName>
    </recommendedName>
</protein>
<dbReference type="PANTHER" id="PTHR12223">
    <property type="entry name" value="VESICULAR MANNOSE-BINDING LECTIN"/>
    <property type="match status" value="1"/>
</dbReference>
<comment type="caution">
    <text evidence="8">The sequence shown here is derived from an EMBL/GenBank/DDBJ whole genome shotgun (WGS) entry which is preliminary data.</text>
</comment>
<keyword evidence="3" id="KW-0732">Signal</keyword>
<evidence type="ECO:0000256" key="5">
    <source>
        <dbReference type="ARBA" id="ARBA00023136"/>
    </source>
</evidence>
<gene>
    <name evidence="8" type="ORF">KS419_09520</name>
</gene>
<dbReference type="InterPro" id="IPR051136">
    <property type="entry name" value="Intracellular_Lectin-GPT"/>
</dbReference>
<sequence>MTLLLIGCSNSEITLNEEPSGIGESVTGNFETAVTMDNGDVNTPISIWELEGDNKPKLSENGTITLTEAENWMWGRAWFHEEVALPFTINFQFQIGGGTGADGLTFMFLKDRYSTSERGEGLGFGSGNGYAIEFDTYENTHDTNNNHIALIKDHVENHLIQVDDPYLRDDRWHLVSVTVQEDSVDVVMNGERLFTYTGKLDTSYSSLGFSASTGASNDRHRVQVLNLDKLDANGNVIERLLNTSDNASNGGTSIERTNSSESNTDTIEVGNDSELSFVSQDFELTSGNELDYRVAIPYLSFSESKKGLFRKGVDDYYLLPFATVHIQSHEHDDTHKINFTPHKQFESYTEFLKCKEFYNTVEQFASSINGADVYWTYDFQIYTDKELEDVYKQMAQNDVSEQFSRAYDVEKMIAAETAGKADKYGNRFFVKNNVLSVGLYGTIIGAGVDMKRHLNVVWESRPKELVNIIAYLEVNSLINQARFGKSHYIKLLAPSADKPPIEHLPEYFLGTDFETGYLPFDFYSEYVWGEGLRPATEPERLRVALNTFFSDEKITSDNYGKDITLNRIVTKGDYGKAVAFLYSAPSHIYNNILSIEIPKTKANPLPFIVEGGSLFPTLDPRFLANTPTSGIPSKLHERIRINEKQ</sequence>